<keyword evidence="3" id="KW-1003">Cell membrane</keyword>
<evidence type="ECO:0000256" key="9">
    <source>
        <dbReference type="RuleBase" id="RU368030"/>
    </source>
</evidence>
<evidence type="ECO:0000256" key="5">
    <source>
        <dbReference type="ARBA" id="ARBA00022519"/>
    </source>
</evidence>
<keyword evidence="8 9" id="KW-0472">Membrane</keyword>
<dbReference type="Pfam" id="PF07963">
    <property type="entry name" value="N_methyl"/>
    <property type="match status" value="1"/>
</dbReference>
<dbReference type="NCBIfam" id="TIGR02532">
    <property type="entry name" value="IV_pilin_GFxxxE"/>
    <property type="match status" value="1"/>
</dbReference>
<evidence type="ECO:0000313" key="11">
    <source>
        <dbReference type="EMBL" id="QXH51205.1"/>
    </source>
</evidence>
<comment type="PTM">
    <text evidence="9">Cleaved by prepilin peptidase.</text>
</comment>
<evidence type="ECO:0000259" key="10">
    <source>
        <dbReference type="Pfam" id="PF02501"/>
    </source>
</evidence>
<comment type="function">
    <text evidence="9">Component of the type II secretion system required for the energy-dependent secretion of extracellular factors such as proteases and toxins from the periplasm.</text>
</comment>
<dbReference type="RefSeq" id="WP_217840745.1">
    <property type="nucleotide sequence ID" value="NZ_CP077076.1"/>
</dbReference>
<keyword evidence="6 9" id="KW-0812">Transmembrane</keyword>
<evidence type="ECO:0000256" key="2">
    <source>
        <dbReference type="ARBA" id="ARBA00008358"/>
    </source>
</evidence>
<keyword evidence="4 9" id="KW-0488">Methylation</keyword>
<dbReference type="PANTHER" id="PTHR38779">
    <property type="entry name" value="TYPE II SECRETION SYSTEM PROTEIN I-RELATED"/>
    <property type="match status" value="1"/>
</dbReference>
<evidence type="ECO:0000256" key="3">
    <source>
        <dbReference type="ARBA" id="ARBA00022475"/>
    </source>
</evidence>
<dbReference type="InterPro" id="IPR003413">
    <property type="entry name" value="T2SS_GspI_C"/>
</dbReference>
<accession>A0ABX8N5Q6</accession>
<dbReference type="InterPro" id="IPR010052">
    <property type="entry name" value="T2SS_protein-GspI"/>
</dbReference>
<comment type="similarity">
    <text evidence="2 9">Belongs to the GSP I family.</text>
</comment>
<comment type="subcellular location">
    <subcellularLocation>
        <location evidence="1 9">Cell inner membrane</location>
        <topology evidence="1 9">Single-pass membrane protein</topology>
    </subcellularLocation>
</comment>
<dbReference type="EMBL" id="CP077076">
    <property type="protein sequence ID" value="QXH51205.1"/>
    <property type="molecule type" value="Genomic_DNA"/>
</dbReference>
<dbReference type="Pfam" id="PF02501">
    <property type="entry name" value="T2SSI"/>
    <property type="match status" value="1"/>
</dbReference>
<dbReference type="NCBIfam" id="TIGR01707">
    <property type="entry name" value="gspI"/>
    <property type="match status" value="1"/>
</dbReference>
<keyword evidence="7 9" id="KW-1133">Transmembrane helix</keyword>
<keyword evidence="12" id="KW-1185">Reference proteome</keyword>
<feature type="transmembrane region" description="Helical" evidence="9">
    <location>
        <begin position="12"/>
        <end position="34"/>
    </location>
</feature>
<evidence type="ECO:0000256" key="7">
    <source>
        <dbReference type="ARBA" id="ARBA00022989"/>
    </source>
</evidence>
<evidence type="ECO:0000256" key="4">
    <source>
        <dbReference type="ARBA" id="ARBA00022481"/>
    </source>
</evidence>
<organism evidence="11 12">
    <name type="scientific">Pseudomonas fakonensis</name>
    <dbReference type="NCBI Taxonomy" id="2842355"/>
    <lineage>
        <taxon>Bacteria</taxon>
        <taxon>Pseudomonadati</taxon>
        <taxon>Pseudomonadota</taxon>
        <taxon>Gammaproteobacteria</taxon>
        <taxon>Pseudomonadales</taxon>
        <taxon>Pseudomonadaceae</taxon>
        <taxon>Pseudomonas</taxon>
    </lineage>
</organism>
<gene>
    <name evidence="11" type="primary">gspI</name>
    <name evidence="11" type="ORF">KSS94_25260</name>
</gene>
<reference evidence="11" key="1">
    <citation type="journal article" date="2021" name="Microorganisms">
        <title>The Ever-Expanding Pseudomonas Genus: Description of 43 New Species and Partition of the Pseudomonas putida Group.</title>
        <authorList>
            <person name="Girard L."/>
            <person name="Lood C."/>
            <person name="Hofte M."/>
            <person name="Vandamme P."/>
            <person name="Rokni-Zadeh H."/>
            <person name="van Noort V."/>
            <person name="Lavigne R."/>
            <person name="De Mot R."/>
        </authorList>
    </citation>
    <scope>NUCLEOTIDE SEQUENCE</scope>
    <source>
        <strain evidence="11">COW40</strain>
    </source>
</reference>
<evidence type="ECO:0000256" key="1">
    <source>
        <dbReference type="ARBA" id="ARBA00004377"/>
    </source>
</evidence>
<dbReference type="Proteomes" id="UP001046350">
    <property type="component" value="Chromosome"/>
</dbReference>
<dbReference type="PROSITE" id="PS00409">
    <property type="entry name" value="PROKAR_NTER_METHYL"/>
    <property type="match status" value="1"/>
</dbReference>
<sequence length="127" mass="13881">MTPGSNDQHGFTLLEVLVALSVFAVLAVAMGSATQHMLAQSRQMETRLLASWLADNHMVRLRLQPAPGPGSRSLEVDFAGRRWVLEEQRRVLAGKQLLQVDVQVRGAGAPAFEHHASGWLEVDDGSQ</sequence>
<dbReference type="InterPro" id="IPR012902">
    <property type="entry name" value="N_methyl_site"/>
</dbReference>
<protein>
    <recommendedName>
        <fullName evidence="9">Type II secretion system protein I</fullName>
        <shortName evidence="9">T2SS minor pseudopilin I</shortName>
    </recommendedName>
</protein>
<evidence type="ECO:0000313" key="12">
    <source>
        <dbReference type="Proteomes" id="UP001046350"/>
    </source>
</evidence>
<evidence type="ECO:0000256" key="8">
    <source>
        <dbReference type="ARBA" id="ARBA00023136"/>
    </source>
</evidence>
<keyword evidence="5 9" id="KW-0997">Cell inner membrane</keyword>
<proteinExistence type="inferred from homology"/>
<comment type="subunit">
    <text evidence="9">Type II secretion is composed of four main components: the outer membrane complex, the inner membrane complex, the cytoplasmic secretion ATPase and the periplasm-spanning pseudopilus.</text>
</comment>
<evidence type="ECO:0000256" key="6">
    <source>
        <dbReference type="ARBA" id="ARBA00022692"/>
    </source>
</evidence>
<dbReference type="PANTHER" id="PTHR38779:SF2">
    <property type="entry name" value="TYPE II SECRETION SYSTEM PROTEIN I-RELATED"/>
    <property type="match status" value="1"/>
</dbReference>
<feature type="domain" description="Type II secretion system protein GspI C-terminal" evidence="10">
    <location>
        <begin position="44"/>
        <end position="107"/>
    </location>
</feature>
<name>A0ABX8N5Q6_9PSED</name>